<accession>A0A0C9S0T8</accession>
<sequence length="169" mass="19006">MGNCMQRGCARVSKEMEDQLIRITEVDGKIMEYKAPLLVKDLLMNYEGHDVTVNSDAVCNNLCPDDELSPGRLYSLVPKGRTYEKTESGQALKTETKTEEETSKTMRVKVVITKQQLAELLASNKGTTLEELVRHVQSQYQCQPTLSRSDFDKSNCSGWRPSLESIPEA</sequence>
<name>A0A0C9S0T8_9CONI</name>
<dbReference type="InterPro" id="IPR025322">
    <property type="entry name" value="PADRE_dom"/>
</dbReference>
<evidence type="ECO:0000313" key="1">
    <source>
        <dbReference type="EMBL" id="JAG85337.1"/>
    </source>
</evidence>
<organism evidence="1">
    <name type="scientific">Wollemia nobilis</name>
    <dbReference type="NCBI Taxonomy" id="56998"/>
    <lineage>
        <taxon>Eukaryota</taxon>
        <taxon>Viridiplantae</taxon>
        <taxon>Streptophyta</taxon>
        <taxon>Embryophyta</taxon>
        <taxon>Tracheophyta</taxon>
        <taxon>Spermatophyta</taxon>
        <taxon>Pinopsida</taxon>
        <taxon>Pinidae</taxon>
        <taxon>Conifers II</taxon>
        <taxon>Araucariales</taxon>
        <taxon>Araucariaceae</taxon>
        <taxon>Wollemia</taxon>
    </lineage>
</organism>
<dbReference type="AlphaFoldDB" id="A0A0C9S0T8"/>
<protein>
    <submittedName>
        <fullName evidence="1">TSA: Wollemia nobilis Ref_Wollemi_Transcript_28859_610 transcribed RNA sequence</fullName>
    </submittedName>
</protein>
<dbReference type="Pfam" id="PF14009">
    <property type="entry name" value="PADRE"/>
    <property type="match status" value="1"/>
</dbReference>
<proteinExistence type="predicted"/>
<dbReference type="PANTHER" id="PTHR33148">
    <property type="entry name" value="PLASTID MOVEMENT IMPAIRED PROTEIN-RELATED"/>
    <property type="match status" value="1"/>
</dbReference>
<reference evidence="1" key="1">
    <citation type="submission" date="2015-02" db="EMBL/GenBank/DDBJ databases">
        <title>A transcriptome of Wollemia nobilis - a relic of Gondwana.</title>
        <authorList>
            <person name="Chia J.Y."/>
            <person name="Leong Y.S."/>
            <person name="Abdul Karim S."/>
            <person name="Wan Azmi N."/>
            <person name="Hercus R."/>
            <person name="Croft L."/>
        </authorList>
    </citation>
    <scope>NUCLEOTIDE SEQUENCE</scope>
    <source>
        <strain evidence="1">MaeBrown</strain>
        <tissue evidence="1">Leaf</tissue>
    </source>
</reference>
<dbReference type="PANTHER" id="PTHR33148:SF46">
    <property type="entry name" value="EMB|CAB85509.1"/>
    <property type="match status" value="1"/>
</dbReference>
<dbReference type="EMBL" id="GCHU01028640">
    <property type="protein sequence ID" value="JAG85337.1"/>
    <property type="molecule type" value="Transcribed_RNA"/>
</dbReference>